<protein>
    <submittedName>
        <fullName evidence="2">Uncharacterized protein</fullName>
    </submittedName>
</protein>
<reference evidence="1" key="4">
    <citation type="submission" date="2024-05" db="EMBL/GenBank/DDBJ databases">
        <authorList>
            <person name="Sun Q."/>
            <person name="Zhou Y."/>
        </authorList>
    </citation>
    <scope>NUCLEOTIDE SEQUENCE</scope>
    <source>
        <strain evidence="1">CGMCC 1.15287</strain>
    </source>
</reference>
<reference evidence="1" key="1">
    <citation type="journal article" date="2014" name="Int. J. Syst. Evol. Microbiol.">
        <title>Complete genome of a new Firmicutes species belonging to the dominant human colonic microbiota ('Ruminococcus bicirculans') reveals two chromosomes and a selective capacity to utilize plant glucans.</title>
        <authorList>
            <consortium name="NISC Comparative Sequencing Program"/>
            <person name="Wegmann U."/>
            <person name="Louis P."/>
            <person name="Goesmann A."/>
            <person name="Henrissat B."/>
            <person name="Duncan S.H."/>
            <person name="Flint H.J."/>
        </authorList>
    </citation>
    <scope>NUCLEOTIDE SEQUENCE</scope>
    <source>
        <strain evidence="1">CGMCC 1.15287</strain>
    </source>
</reference>
<evidence type="ECO:0000313" key="1">
    <source>
        <dbReference type="EMBL" id="GGG97805.1"/>
    </source>
</evidence>
<dbReference type="RefSeq" id="WP_183762068.1">
    <property type="nucleotide sequence ID" value="NZ_BMHZ01000001.1"/>
</dbReference>
<reference evidence="2 3" key="3">
    <citation type="submission" date="2020-08" db="EMBL/GenBank/DDBJ databases">
        <title>Genomic Encyclopedia of Type Strains, Phase IV (KMG-IV): sequencing the most valuable type-strain genomes for metagenomic binning, comparative biology and taxonomic classification.</title>
        <authorList>
            <person name="Goeker M."/>
        </authorList>
    </citation>
    <scope>NUCLEOTIDE SEQUENCE [LARGE SCALE GENOMIC DNA]</scope>
    <source>
        <strain evidence="2 3">DSM 100774</strain>
    </source>
</reference>
<dbReference type="EMBL" id="JACIEF010000002">
    <property type="protein sequence ID" value="MBB4107675.1"/>
    <property type="molecule type" value="Genomic_DNA"/>
</dbReference>
<dbReference type="EMBL" id="BMHZ01000001">
    <property type="protein sequence ID" value="GGG97805.1"/>
    <property type="molecule type" value="Genomic_DNA"/>
</dbReference>
<organism evidence="2 3">
    <name type="scientific">Pedobacter zeae</name>
    <dbReference type="NCBI Taxonomy" id="1737356"/>
    <lineage>
        <taxon>Bacteria</taxon>
        <taxon>Pseudomonadati</taxon>
        <taxon>Bacteroidota</taxon>
        <taxon>Sphingobacteriia</taxon>
        <taxon>Sphingobacteriales</taxon>
        <taxon>Sphingobacteriaceae</taxon>
        <taxon>Pedobacter</taxon>
    </lineage>
</organism>
<gene>
    <name evidence="1" type="ORF">GCM10007422_09760</name>
    <name evidence="2" type="ORF">GGQ60_001656</name>
</gene>
<comment type="caution">
    <text evidence="2">The sequence shown here is derived from an EMBL/GenBank/DDBJ whole genome shotgun (WGS) entry which is preliminary data.</text>
</comment>
<proteinExistence type="predicted"/>
<reference evidence="4" key="2">
    <citation type="journal article" date="2019" name="Int. J. Syst. Evol. Microbiol.">
        <title>The Global Catalogue of Microorganisms (GCM) 10K type strain sequencing project: providing services to taxonomists for standard genome sequencing and annotation.</title>
        <authorList>
            <consortium name="The Broad Institute Genomics Platform"/>
            <consortium name="The Broad Institute Genome Sequencing Center for Infectious Disease"/>
            <person name="Wu L."/>
            <person name="Ma J."/>
        </authorList>
    </citation>
    <scope>NUCLEOTIDE SEQUENCE [LARGE SCALE GENOMIC DNA]</scope>
    <source>
        <strain evidence="4">CGMCC 1.15287</strain>
    </source>
</reference>
<accession>A0A7W6KBK9</accession>
<evidence type="ECO:0000313" key="2">
    <source>
        <dbReference type="EMBL" id="MBB4107675.1"/>
    </source>
</evidence>
<dbReference type="AlphaFoldDB" id="A0A7W6KBK9"/>
<dbReference type="Proteomes" id="UP000532273">
    <property type="component" value="Unassembled WGS sequence"/>
</dbReference>
<sequence>MKKAIIVFFLLLTGYAKGQQVDSRGIYINKSEIENLEIGWLYPLKNVPAKPLNLNGWNYPSNQADICQKIGFWIQQTYTPTGLLGELKQSLRTPEASKYKGTKYYDYNEAEKDNRFALPNSYGASAKFHKCLSKTSTHKFFPTPGNHCYTPLDIMANNVELITKQIIALSTPTDYYCTMPEYSLGQGKEFADNWQEKMPVYRNFTGSPNLQPYRHYFYPVAGFLSYVIIMTKNKQPLPFEQVTVGEFLRQLESQFPKLHQFAVNQKLIYENYLENAKKGMQVLKEQLKQQENRYVYFSTIERQIDIIDLANIGSNGKLPNWIQTEKTTPNLDRWGKVVATATNFPLLRLKKGVKETCATGGPQWIVFSLGNPIDHSYGGSVQLMDNFVSRFNYNYVYNYFFGNEKVIEPYLPLQLEDATQIRDKKAATTVSATAKQKAGDKSIIFFDDFSATAEAATPKNWDTERSSSGERPTIATIDGTAGNWLKLKKNASPKDVSLPIGGDVEISYDLLVQKGDVPWGTPGIETEFRFSSKDGDKRYAVNVSPGDMNRKDAAGWIMLTLGGSDCKIGSYHSIAAFTGSNPVNKVSITIRKKGEGIAIFSNHAKVYECASAFMPGAVLKKLNFYVNEKNVYYLTNIQIKKI</sequence>
<name>A0A7W6KBK9_9SPHI</name>
<evidence type="ECO:0000313" key="4">
    <source>
        <dbReference type="Proteomes" id="UP000642938"/>
    </source>
</evidence>
<evidence type="ECO:0000313" key="3">
    <source>
        <dbReference type="Proteomes" id="UP000532273"/>
    </source>
</evidence>
<dbReference type="Proteomes" id="UP000642938">
    <property type="component" value="Unassembled WGS sequence"/>
</dbReference>
<keyword evidence="4" id="KW-1185">Reference proteome</keyword>